<sequence length="115" mass="13163">MAKVDSNGYIYILGRKKNVIISGGVNIYPEEIETVLERMPSVKHVFVEKTKNEVLGEVPVAKVVMNENFKFVESNLYEFARKNLDTLKIPRKIEQYTDKVSLLGLGKVGMEKHDY</sequence>
<protein>
    <recommendedName>
        <fullName evidence="3">AMP-binding enzyme C-terminal domain-containing protein</fullName>
    </recommendedName>
</protein>
<dbReference type="GO" id="GO:0006631">
    <property type="term" value="P:fatty acid metabolic process"/>
    <property type="evidence" value="ECO:0007669"/>
    <property type="project" value="TreeGrafter"/>
</dbReference>
<proteinExistence type="inferred from homology"/>
<comment type="similarity">
    <text evidence="1">Belongs to the ATP-dependent AMP-binding enzyme family.</text>
</comment>
<dbReference type="AlphaFoldDB" id="A0A850RAP3"/>
<gene>
    <name evidence="4" type="ORF">HU830_01560</name>
</gene>
<dbReference type="Proteomes" id="UP000563523">
    <property type="component" value="Unassembled WGS sequence"/>
</dbReference>
<evidence type="ECO:0000259" key="3">
    <source>
        <dbReference type="Pfam" id="PF13193"/>
    </source>
</evidence>
<evidence type="ECO:0000313" key="4">
    <source>
        <dbReference type="EMBL" id="NVY95888.1"/>
    </source>
</evidence>
<accession>A0A850RAP3</accession>
<evidence type="ECO:0000256" key="2">
    <source>
        <dbReference type="ARBA" id="ARBA00022598"/>
    </source>
</evidence>
<dbReference type="InterPro" id="IPR045851">
    <property type="entry name" value="AMP-bd_C_sf"/>
</dbReference>
<dbReference type="SUPFAM" id="SSF56801">
    <property type="entry name" value="Acetyl-CoA synthetase-like"/>
    <property type="match status" value="1"/>
</dbReference>
<dbReference type="EMBL" id="JABZEC010000001">
    <property type="protein sequence ID" value="NVY95888.1"/>
    <property type="molecule type" value="Genomic_DNA"/>
</dbReference>
<dbReference type="PANTHER" id="PTHR43201">
    <property type="entry name" value="ACYL-COA SYNTHETASE"/>
    <property type="match status" value="1"/>
</dbReference>
<organism evidence="4 5">
    <name type="scientific">Bombilactobacillus apium</name>
    <dbReference type="NCBI Taxonomy" id="2675299"/>
    <lineage>
        <taxon>Bacteria</taxon>
        <taxon>Bacillati</taxon>
        <taxon>Bacillota</taxon>
        <taxon>Bacilli</taxon>
        <taxon>Lactobacillales</taxon>
        <taxon>Lactobacillaceae</taxon>
        <taxon>Bombilactobacillus</taxon>
    </lineage>
</organism>
<evidence type="ECO:0000313" key="5">
    <source>
        <dbReference type="Proteomes" id="UP000563523"/>
    </source>
</evidence>
<evidence type="ECO:0000256" key="1">
    <source>
        <dbReference type="ARBA" id="ARBA00006432"/>
    </source>
</evidence>
<dbReference type="GO" id="GO:0031956">
    <property type="term" value="F:medium-chain fatty acid-CoA ligase activity"/>
    <property type="evidence" value="ECO:0007669"/>
    <property type="project" value="TreeGrafter"/>
</dbReference>
<feature type="domain" description="AMP-binding enzyme C-terminal" evidence="3">
    <location>
        <begin position="31"/>
        <end position="100"/>
    </location>
</feature>
<dbReference type="Gene3D" id="3.30.300.30">
    <property type="match status" value="1"/>
</dbReference>
<name>A0A850RAP3_9LACO</name>
<keyword evidence="2" id="KW-0436">Ligase</keyword>
<dbReference type="InterPro" id="IPR025110">
    <property type="entry name" value="AMP-bd_C"/>
</dbReference>
<dbReference type="RefSeq" id="WP_176942050.1">
    <property type="nucleotide sequence ID" value="NZ_JABZEC010000001.1"/>
</dbReference>
<dbReference type="Pfam" id="PF13193">
    <property type="entry name" value="AMP-binding_C"/>
    <property type="match status" value="1"/>
</dbReference>
<reference evidence="4 5" key="1">
    <citation type="submission" date="2020-06" db="EMBL/GenBank/DDBJ databases">
        <authorList>
            <person name="Kang J."/>
        </authorList>
    </citation>
    <scope>NUCLEOTIDE SEQUENCE [LARGE SCALE GENOMIC DNA]</scope>
    <source>
        <strain evidence="4 5">DCY120</strain>
    </source>
</reference>
<dbReference type="PANTHER" id="PTHR43201:SF5">
    <property type="entry name" value="MEDIUM-CHAIN ACYL-COA LIGASE ACSF2, MITOCHONDRIAL"/>
    <property type="match status" value="1"/>
</dbReference>
<comment type="caution">
    <text evidence="4">The sequence shown here is derived from an EMBL/GenBank/DDBJ whole genome shotgun (WGS) entry which is preliminary data.</text>
</comment>
<keyword evidence="5" id="KW-1185">Reference proteome</keyword>